<dbReference type="Gene3D" id="2.40.50.660">
    <property type="match status" value="1"/>
</dbReference>
<dbReference type="AlphaFoldDB" id="A0A645GCY2"/>
<keyword evidence="1" id="KW-1133">Transmembrane helix</keyword>
<organism evidence="2">
    <name type="scientific">bioreactor metagenome</name>
    <dbReference type="NCBI Taxonomy" id="1076179"/>
    <lineage>
        <taxon>unclassified sequences</taxon>
        <taxon>metagenomes</taxon>
        <taxon>ecological metagenomes</taxon>
    </lineage>
</organism>
<feature type="transmembrane region" description="Helical" evidence="1">
    <location>
        <begin position="16"/>
        <end position="37"/>
    </location>
</feature>
<evidence type="ECO:0000313" key="2">
    <source>
        <dbReference type="EMBL" id="MPN23996.1"/>
    </source>
</evidence>
<keyword evidence="1" id="KW-0472">Membrane</keyword>
<dbReference type="InterPro" id="IPR019635">
    <property type="entry name" value="DUF2500"/>
</dbReference>
<reference evidence="2" key="1">
    <citation type="submission" date="2019-08" db="EMBL/GenBank/DDBJ databases">
        <authorList>
            <person name="Kucharzyk K."/>
            <person name="Murdoch R.W."/>
            <person name="Higgins S."/>
            <person name="Loffler F."/>
        </authorList>
    </citation>
    <scope>NUCLEOTIDE SEQUENCE</scope>
</reference>
<accession>A0A645GCY2</accession>
<keyword evidence="1" id="KW-0812">Transmembrane</keyword>
<gene>
    <name evidence="2" type="ORF">SDC9_171389</name>
</gene>
<sequence>MFFSPLENFMFDAMPIIEIVFFIIITGAILFSVGGAVKEHFRNNSMEEITIPARIMSKRTHVWGGSGNSSAHTSYYMTFEDESGGRTEFSVSSSIYSMHAEGDTGMLTHQGTRLIHFERDRF</sequence>
<name>A0A645GCY2_9ZZZZ</name>
<evidence type="ECO:0008006" key="3">
    <source>
        <dbReference type="Google" id="ProtNLM"/>
    </source>
</evidence>
<dbReference type="EMBL" id="VSSQ01072668">
    <property type="protein sequence ID" value="MPN23996.1"/>
    <property type="molecule type" value="Genomic_DNA"/>
</dbReference>
<comment type="caution">
    <text evidence="2">The sequence shown here is derived from an EMBL/GenBank/DDBJ whole genome shotgun (WGS) entry which is preliminary data.</text>
</comment>
<proteinExistence type="predicted"/>
<dbReference type="Pfam" id="PF10694">
    <property type="entry name" value="DUF2500"/>
    <property type="match status" value="1"/>
</dbReference>
<evidence type="ECO:0000256" key="1">
    <source>
        <dbReference type="SAM" id="Phobius"/>
    </source>
</evidence>
<protein>
    <recommendedName>
        <fullName evidence="3">DUF2500 domain-containing protein</fullName>
    </recommendedName>
</protein>